<dbReference type="OrthoDB" id="3036051at2"/>
<dbReference type="EMBL" id="LGSS01000009">
    <property type="protein sequence ID" value="KNF08216.1"/>
    <property type="molecule type" value="Genomic_DNA"/>
</dbReference>
<reference evidence="3" key="1">
    <citation type="submission" date="2015-07" db="EMBL/GenBank/DDBJ databases">
        <title>Draft genome sequence of the purine-degrading Gottschalkia purinilyticum DSM 1384 (formerly Clostridium purinilyticum).</title>
        <authorList>
            <person name="Poehlein A."/>
            <person name="Schiel-Bengelsdorf B."/>
            <person name="Bengelsdorf F.R."/>
            <person name="Daniel R."/>
            <person name="Duerre P."/>
        </authorList>
    </citation>
    <scope>NUCLEOTIDE SEQUENCE [LARGE SCALE GENOMIC DNA]</scope>
    <source>
        <strain evidence="3">DSM 1384</strain>
    </source>
</reference>
<dbReference type="Proteomes" id="UP000037267">
    <property type="component" value="Unassembled WGS sequence"/>
</dbReference>
<organism evidence="2 3">
    <name type="scientific">Gottschalkia purinilytica</name>
    <name type="common">Clostridium purinilyticum</name>
    <dbReference type="NCBI Taxonomy" id="1503"/>
    <lineage>
        <taxon>Bacteria</taxon>
        <taxon>Bacillati</taxon>
        <taxon>Bacillota</taxon>
        <taxon>Tissierellia</taxon>
        <taxon>Tissierellales</taxon>
        <taxon>Gottschalkiaceae</taxon>
        <taxon>Gottschalkia</taxon>
    </lineage>
</organism>
<gene>
    <name evidence="2" type="ORF">CLPU_9c01120</name>
</gene>
<evidence type="ECO:0000313" key="2">
    <source>
        <dbReference type="EMBL" id="KNF08216.1"/>
    </source>
</evidence>
<name>A0A0L0W9U4_GOTPU</name>
<keyword evidence="1" id="KW-0812">Transmembrane</keyword>
<comment type="caution">
    <text evidence="2">The sequence shown here is derived from an EMBL/GenBank/DDBJ whole genome shotgun (WGS) entry which is preliminary data.</text>
</comment>
<proteinExistence type="predicted"/>
<sequence>MLYIGVLLIILGVYATLNDVYYLNVLVKEKNIKKKEDFVIDNYYKIKATIGLFSFITGILALVNYFTI</sequence>
<feature type="transmembrane region" description="Helical" evidence="1">
    <location>
        <begin position="48"/>
        <end position="67"/>
    </location>
</feature>
<protein>
    <submittedName>
        <fullName evidence="2">Uncharacterized protein</fullName>
    </submittedName>
</protein>
<keyword evidence="1" id="KW-1133">Transmembrane helix</keyword>
<dbReference type="AlphaFoldDB" id="A0A0L0W9U4"/>
<feature type="transmembrane region" description="Helical" evidence="1">
    <location>
        <begin position="6"/>
        <end position="27"/>
    </location>
</feature>
<keyword evidence="3" id="KW-1185">Reference proteome</keyword>
<accession>A0A0L0W9U4</accession>
<evidence type="ECO:0000313" key="3">
    <source>
        <dbReference type="Proteomes" id="UP000037267"/>
    </source>
</evidence>
<keyword evidence="1" id="KW-0472">Membrane</keyword>
<evidence type="ECO:0000256" key="1">
    <source>
        <dbReference type="SAM" id="Phobius"/>
    </source>
</evidence>
<dbReference type="STRING" id="1503.CLPU_9c01120"/>
<dbReference type="RefSeq" id="WP_050355579.1">
    <property type="nucleotide sequence ID" value="NZ_LGSS01000009.1"/>
</dbReference>